<evidence type="ECO:0000313" key="6">
    <source>
        <dbReference type="WBParaSite" id="BXY_1583900.1"/>
    </source>
</evidence>
<dbReference type="Proteomes" id="UP000659654">
    <property type="component" value="Unassembled WGS sequence"/>
</dbReference>
<dbReference type="Proteomes" id="UP000095284">
    <property type="component" value="Unplaced"/>
</dbReference>
<dbReference type="OrthoDB" id="5789202at2759"/>
<sequence>MGVPPWAWYAFGACFSLIVLFLLLDYLLIRRNALGNSCCSFTQKKRPPGMVASCPQTNLACDSSHHYHHKRSTNMILSV</sequence>
<organism evidence="4 6">
    <name type="scientific">Bursaphelenchus xylophilus</name>
    <name type="common">Pinewood nematode worm</name>
    <name type="synonym">Aphelenchoides xylophilus</name>
    <dbReference type="NCBI Taxonomy" id="6326"/>
    <lineage>
        <taxon>Eukaryota</taxon>
        <taxon>Metazoa</taxon>
        <taxon>Ecdysozoa</taxon>
        <taxon>Nematoda</taxon>
        <taxon>Chromadorea</taxon>
        <taxon>Rhabditida</taxon>
        <taxon>Tylenchina</taxon>
        <taxon>Tylenchomorpha</taxon>
        <taxon>Aphelenchoidea</taxon>
        <taxon>Aphelenchoididae</taxon>
        <taxon>Bursaphelenchus</taxon>
    </lineage>
</organism>
<dbReference type="WBParaSite" id="BXY_1583900.1">
    <property type="protein sequence ID" value="BXY_1583900.1"/>
    <property type="gene ID" value="BXY_1583900"/>
</dbReference>
<keyword evidence="1" id="KW-0812">Transmembrane</keyword>
<reference evidence="3" key="2">
    <citation type="submission" date="2020-08" db="EMBL/GenBank/DDBJ databases">
        <authorList>
            <person name="Kikuchi T."/>
        </authorList>
    </citation>
    <scope>NUCLEOTIDE SEQUENCE</scope>
    <source>
        <strain evidence="2">Ka4C1</strain>
    </source>
</reference>
<accession>A0A1I7SS22</accession>
<keyword evidence="1" id="KW-1133">Transmembrane helix</keyword>
<keyword evidence="1" id="KW-0472">Membrane</keyword>
<dbReference type="AlphaFoldDB" id="A0A1I7SS22"/>
<evidence type="ECO:0000313" key="2">
    <source>
        <dbReference type="EMBL" id="CAD5220033.1"/>
    </source>
</evidence>
<keyword evidence="5" id="KW-1185">Reference proteome</keyword>
<reference evidence="6" key="1">
    <citation type="submission" date="2016-11" db="UniProtKB">
        <authorList>
            <consortium name="WormBaseParasite"/>
        </authorList>
    </citation>
    <scope>IDENTIFICATION</scope>
</reference>
<name>A0A1I7SS22_BURXY</name>
<dbReference type="EMBL" id="CAJFCV020000003">
    <property type="protein sequence ID" value="CAG9105775.1"/>
    <property type="molecule type" value="Genomic_DNA"/>
</dbReference>
<feature type="transmembrane region" description="Helical" evidence="1">
    <location>
        <begin position="6"/>
        <end position="28"/>
    </location>
</feature>
<evidence type="ECO:0000313" key="3">
    <source>
        <dbReference type="EMBL" id="CAG9105775.1"/>
    </source>
</evidence>
<gene>
    <name evidence="2" type="ORF">BXYJ_LOCUS5976</name>
</gene>
<dbReference type="Proteomes" id="UP000582659">
    <property type="component" value="Unassembled WGS sequence"/>
</dbReference>
<evidence type="ECO:0000256" key="1">
    <source>
        <dbReference type="SAM" id="Phobius"/>
    </source>
</evidence>
<proteinExistence type="predicted"/>
<evidence type="ECO:0000313" key="5">
    <source>
        <dbReference type="Proteomes" id="UP000659654"/>
    </source>
</evidence>
<dbReference type="EMBL" id="CAJFDI010000003">
    <property type="protein sequence ID" value="CAD5220033.1"/>
    <property type="molecule type" value="Genomic_DNA"/>
</dbReference>
<evidence type="ECO:0000313" key="4">
    <source>
        <dbReference type="Proteomes" id="UP000095284"/>
    </source>
</evidence>
<protein>
    <submittedName>
        <fullName evidence="2">(pine wood nematode) hypothetical protein</fullName>
    </submittedName>
</protein>
<dbReference type="SMR" id="A0A1I7SS22"/>